<dbReference type="NCBIfam" id="TIGR00066">
    <property type="entry name" value="g_glut_trans"/>
    <property type="match status" value="1"/>
</dbReference>
<dbReference type="PANTHER" id="PTHR43881">
    <property type="entry name" value="GAMMA-GLUTAMYLTRANSPEPTIDASE (AFU_ORTHOLOGUE AFUA_4G13580)"/>
    <property type="match status" value="1"/>
</dbReference>
<comment type="catalytic activity">
    <reaction evidence="3 6">
        <text>an N-terminal (5-L-glutamyl)-[peptide] + an alpha-amino acid = 5-L-glutamyl amino acid + an N-terminal L-alpha-aminoacyl-[peptide]</text>
        <dbReference type="Rhea" id="RHEA:23904"/>
        <dbReference type="Rhea" id="RHEA-COMP:9780"/>
        <dbReference type="Rhea" id="RHEA-COMP:9795"/>
        <dbReference type="ChEBI" id="CHEBI:77644"/>
        <dbReference type="ChEBI" id="CHEBI:78597"/>
        <dbReference type="ChEBI" id="CHEBI:78599"/>
        <dbReference type="ChEBI" id="CHEBI:78608"/>
        <dbReference type="EC" id="2.3.2.2"/>
    </reaction>
</comment>
<dbReference type="GO" id="GO:0036374">
    <property type="term" value="F:glutathione hydrolase activity"/>
    <property type="evidence" value="ECO:0007669"/>
    <property type="project" value="UniProtKB-UniRule"/>
</dbReference>
<comment type="caution">
    <text evidence="7">The sequence shown here is derived from an EMBL/GenBank/DDBJ whole genome shotgun (WGS) entry which is preliminary data.</text>
</comment>
<evidence type="ECO:0000256" key="4">
    <source>
        <dbReference type="PIRSR" id="PIRSR600101-1"/>
    </source>
</evidence>
<dbReference type="AlphaFoldDB" id="A0A419SL09"/>
<dbReference type="GO" id="GO:0006751">
    <property type="term" value="P:glutathione catabolic process"/>
    <property type="evidence" value="ECO:0007669"/>
    <property type="project" value="UniProtKB-UniRule"/>
</dbReference>
<dbReference type="InterPro" id="IPR000101">
    <property type="entry name" value="GGT_peptidase"/>
</dbReference>
<keyword evidence="6 7" id="KW-0808">Transferase</keyword>
<dbReference type="Proteomes" id="UP000284219">
    <property type="component" value="Unassembled WGS sequence"/>
</dbReference>
<dbReference type="EMBL" id="MCHY01000008">
    <property type="protein sequence ID" value="RKD24672.1"/>
    <property type="molecule type" value="Genomic_DNA"/>
</dbReference>
<keyword evidence="6" id="KW-0378">Hydrolase</keyword>
<dbReference type="RefSeq" id="WP_120189964.1">
    <property type="nucleotide sequence ID" value="NZ_MCHY01000008.1"/>
</dbReference>
<proteinExistence type="inferred from homology"/>
<dbReference type="EC" id="3.4.19.13" evidence="6"/>
<dbReference type="EC" id="2.3.2.2" evidence="6"/>
<keyword evidence="8" id="KW-1185">Reference proteome</keyword>
<protein>
    <recommendedName>
        <fullName evidence="6">Glutathione hydrolase proenzyme</fullName>
        <ecNumber evidence="6">2.3.2.2</ecNumber>
        <ecNumber evidence="6">3.4.19.13</ecNumber>
    </recommendedName>
    <component>
        <recommendedName>
            <fullName evidence="6">Glutathione hydrolase large chain</fullName>
        </recommendedName>
    </component>
    <component>
        <recommendedName>
            <fullName evidence="6">Glutathione hydrolase small chain</fullName>
        </recommendedName>
    </component>
</protein>
<keyword evidence="6" id="KW-0865">Zymogen</keyword>
<name>A0A419SL09_9BACL</name>
<dbReference type="InterPro" id="IPR043137">
    <property type="entry name" value="GGT_ssub_C"/>
</dbReference>
<dbReference type="GO" id="GO:0006750">
    <property type="term" value="P:glutathione biosynthetic process"/>
    <property type="evidence" value="ECO:0007669"/>
    <property type="project" value="UniProtKB-KW"/>
</dbReference>
<accession>A0A419SL09</accession>
<feature type="active site" description="Nucleophile" evidence="4">
    <location>
        <position position="339"/>
    </location>
</feature>
<dbReference type="InterPro" id="IPR052896">
    <property type="entry name" value="GGT-like_enzyme"/>
</dbReference>
<sequence length="525" mass="57953">MDRPIVGTKSMIVSPHYLASMAGNSILEKGGNAFDAAVAVAACLGVVYPAMTGPGGDSFWLTYSPKEGKVNAYNGAGRSGSKVTRELYEGEESIPFRGIRAAITVPGQVDAWDAIISKYGKLTLKEALQPAIDYALNGFPYTRDQYVNTKKNLDVLSKIPITKDTYTPNGQVPRVGSRFVQENLGKSLQLIAEQGRDVFYKGELGDRIINYIQENGGYLVKEDFEKHKGFWTEPISTTYRGYDMYQFGPPTQGLASLMTLNILENFDFSKIEHGSFEYYHLLVEALKLSFEERNAELTDPEFHKIPLDRILSKEYARQKAEQIRSKASSLDSAFMGADTAYAAVVDEEGNAVSFILSIYHEYGSGIVAGDTGILMQNRGSFFSLDPNHVNTLEPNKFTFTTIIPAMACKDGKPYILYGTQGGEGQPQTQTAMITRMLEYGMDPQEAVSQPRWLWGRTWGVARLDLKIESRCCPNTIQALRDAGHDVNVVKDYDDFMGHASAIKVDDDGFLQGGVDPRSDGAAIGR</sequence>
<feature type="binding site" evidence="5">
    <location>
        <position position="422"/>
    </location>
    <ligand>
        <name>L-glutamate</name>
        <dbReference type="ChEBI" id="CHEBI:29985"/>
    </ligand>
</feature>
<comment type="PTM">
    <text evidence="6">Cleaved by autocatalysis into a large and a small subunit.</text>
</comment>
<evidence type="ECO:0000256" key="6">
    <source>
        <dbReference type="RuleBase" id="RU368036"/>
    </source>
</evidence>
<dbReference type="SUPFAM" id="SSF56235">
    <property type="entry name" value="N-terminal nucleophile aminohydrolases (Ntn hydrolases)"/>
    <property type="match status" value="1"/>
</dbReference>
<comment type="similarity">
    <text evidence="6">Belongs to the gamma-glutamyltransferase family.</text>
</comment>
<dbReference type="Pfam" id="PF01019">
    <property type="entry name" value="G_glu_transpept"/>
    <property type="match status" value="1"/>
</dbReference>
<keyword evidence="6" id="KW-0012">Acyltransferase</keyword>
<gene>
    <name evidence="7" type="ORF">BEP19_06295</name>
</gene>
<reference evidence="7 8" key="1">
    <citation type="submission" date="2016-08" db="EMBL/GenBank/DDBJ databases">
        <title>Novel Firmicute Genomes.</title>
        <authorList>
            <person name="Poppleton D.I."/>
            <person name="Gribaldo S."/>
        </authorList>
    </citation>
    <scope>NUCLEOTIDE SEQUENCE [LARGE SCALE GENOMIC DNA]</scope>
    <source>
        <strain evidence="7 8">RAOx-1</strain>
    </source>
</reference>
<evidence type="ECO:0000313" key="8">
    <source>
        <dbReference type="Proteomes" id="UP000284219"/>
    </source>
</evidence>
<dbReference type="UniPathway" id="UPA00204"/>
<evidence type="ECO:0000256" key="1">
    <source>
        <dbReference type="ARBA" id="ARBA00001049"/>
    </source>
</evidence>
<evidence type="ECO:0000256" key="2">
    <source>
        <dbReference type="ARBA" id="ARBA00001089"/>
    </source>
</evidence>
<comment type="pathway">
    <text evidence="6">Sulfur metabolism; glutathione metabolism.</text>
</comment>
<dbReference type="InterPro" id="IPR029055">
    <property type="entry name" value="Ntn_hydrolases_N"/>
</dbReference>
<keyword evidence="6" id="KW-0317">Glutathione biosynthesis</keyword>
<dbReference type="Gene3D" id="3.60.20.40">
    <property type="match status" value="1"/>
</dbReference>
<dbReference type="OrthoDB" id="9781342at2"/>
<feature type="binding site" evidence="5">
    <location>
        <begin position="400"/>
        <end position="401"/>
    </location>
    <ligand>
        <name>L-glutamate</name>
        <dbReference type="ChEBI" id="CHEBI:29985"/>
    </ligand>
</feature>
<dbReference type="PRINTS" id="PR01210">
    <property type="entry name" value="GGTRANSPTASE"/>
</dbReference>
<organism evidence="7 8">
    <name type="scientific">Ammoniphilus oxalaticus</name>
    <dbReference type="NCBI Taxonomy" id="66863"/>
    <lineage>
        <taxon>Bacteria</taxon>
        <taxon>Bacillati</taxon>
        <taxon>Bacillota</taxon>
        <taxon>Bacilli</taxon>
        <taxon>Bacillales</taxon>
        <taxon>Paenibacillaceae</taxon>
        <taxon>Aneurinibacillus group</taxon>
        <taxon>Ammoniphilus</taxon>
    </lineage>
</organism>
<dbReference type="GO" id="GO:0103068">
    <property type="term" value="F:leukotriene C4 gamma-glutamyl transferase activity"/>
    <property type="evidence" value="ECO:0007669"/>
    <property type="project" value="UniProtKB-EC"/>
</dbReference>
<dbReference type="Gene3D" id="1.10.246.230">
    <property type="match status" value="1"/>
</dbReference>
<dbReference type="PANTHER" id="PTHR43881:SF1">
    <property type="entry name" value="GAMMA-GLUTAMYLTRANSPEPTIDASE (AFU_ORTHOLOGUE AFUA_4G13580)"/>
    <property type="match status" value="1"/>
</dbReference>
<comment type="catalytic activity">
    <reaction evidence="2 6">
        <text>glutathione + H2O = L-cysteinylglycine + L-glutamate</text>
        <dbReference type="Rhea" id="RHEA:28807"/>
        <dbReference type="ChEBI" id="CHEBI:15377"/>
        <dbReference type="ChEBI" id="CHEBI:29985"/>
        <dbReference type="ChEBI" id="CHEBI:57925"/>
        <dbReference type="ChEBI" id="CHEBI:61694"/>
        <dbReference type="EC" id="3.4.19.13"/>
    </reaction>
</comment>
<comment type="catalytic activity">
    <reaction evidence="1 6">
        <text>an S-substituted glutathione + H2O = an S-substituted L-cysteinylglycine + L-glutamate</text>
        <dbReference type="Rhea" id="RHEA:59468"/>
        <dbReference type="ChEBI" id="CHEBI:15377"/>
        <dbReference type="ChEBI" id="CHEBI:29985"/>
        <dbReference type="ChEBI" id="CHEBI:90779"/>
        <dbReference type="ChEBI" id="CHEBI:143103"/>
        <dbReference type="EC" id="3.4.19.13"/>
    </reaction>
</comment>
<evidence type="ECO:0000256" key="5">
    <source>
        <dbReference type="PIRSR" id="PIRSR600101-2"/>
    </source>
</evidence>
<evidence type="ECO:0000256" key="3">
    <source>
        <dbReference type="ARBA" id="ARBA00047417"/>
    </source>
</evidence>
<evidence type="ECO:0000313" key="7">
    <source>
        <dbReference type="EMBL" id="RKD24672.1"/>
    </source>
</evidence>
<comment type="subunit">
    <text evidence="6">This enzyme consists of two polypeptide chains, which are synthesized in precursor form from a single polypeptide.</text>
</comment>